<evidence type="ECO:0000256" key="5">
    <source>
        <dbReference type="ARBA" id="ARBA00007417"/>
    </source>
</evidence>
<dbReference type="InterPro" id="IPR002125">
    <property type="entry name" value="CMP_dCMP_dom"/>
</dbReference>
<dbReference type="GO" id="GO:0009231">
    <property type="term" value="P:riboflavin biosynthetic process"/>
    <property type="evidence" value="ECO:0007669"/>
    <property type="project" value="UniProtKB-UniPathway"/>
</dbReference>
<reference evidence="16" key="1">
    <citation type="journal article" date="2020" name="mSystems">
        <title>Genome- and Community-Level Interaction Insights into Carbon Utilization and Element Cycling Functions of Hydrothermarchaeota in Hydrothermal Sediment.</title>
        <authorList>
            <person name="Zhou Z."/>
            <person name="Liu Y."/>
            <person name="Xu W."/>
            <person name="Pan J."/>
            <person name="Luo Z.H."/>
            <person name="Li M."/>
        </authorList>
    </citation>
    <scope>NUCLEOTIDE SEQUENCE [LARGE SCALE GENOMIC DNA]</scope>
    <source>
        <strain evidence="16">SpSt-222</strain>
    </source>
</reference>
<keyword evidence="11" id="KW-0511">Multifunctional enzyme</keyword>
<keyword evidence="10 12" id="KW-0560">Oxidoreductase</keyword>
<evidence type="ECO:0000256" key="4">
    <source>
        <dbReference type="ARBA" id="ARBA00005259"/>
    </source>
</evidence>
<dbReference type="InterPro" id="IPR050765">
    <property type="entry name" value="Riboflavin_Biosynth_HTPR"/>
</dbReference>
<dbReference type="Gene3D" id="3.40.430.10">
    <property type="entry name" value="Dihydrofolate Reductase, subunit A"/>
    <property type="match status" value="1"/>
</dbReference>
<keyword evidence="6 12" id="KW-0686">Riboflavin biosynthesis</keyword>
<dbReference type="InterPro" id="IPR016192">
    <property type="entry name" value="APOBEC/CMP_deaminase_Zn-bd"/>
</dbReference>
<dbReference type="EC" id="1.1.1.193" evidence="12"/>
<dbReference type="NCBIfam" id="TIGR00326">
    <property type="entry name" value="eubact_ribD"/>
    <property type="match status" value="1"/>
</dbReference>
<evidence type="ECO:0000256" key="6">
    <source>
        <dbReference type="ARBA" id="ARBA00022619"/>
    </source>
</evidence>
<dbReference type="UniPathway" id="UPA00275">
    <property type="reaction ID" value="UER00401"/>
</dbReference>
<comment type="caution">
    <text evidence="16">The sequence shown here is derived from an EMBL/GenBank/DDBJ whole genome shotgun (WGS) entry which is preliminary data.</text>
</comment>
<dbReference type="Gene3D" id="3.40.140.10">
    <property type="entry name" value="Cytidine Deaminase, domain 2"/>
    <property type="match status" value="1"/>
</dbReference>
<dbReference type="AlphaFoldDB" id="A0A7C1FSR4"/>
<keyword evidence="12 16" id="KW-0378">Hydrolase</keyword>
<comment type="similarity">
    <text evidence="4 12">In the N-terminal section; belongs to the cytidine and deoxycytidylate deaminase family.</text>
</comment>
<feature type="binding site" evidence="14">
    <location>
        <position position="194"/>
    </location>
    <ligand>
        <name>NADP(+)</name>
        <dbReference type="ChEBI" id="CHEBI:58349"/>
    </ligand>
</feature>
<dbReference type="PROSITE" id="PS51747">
    <property type="entry name" value="CYT_DCMP_DEAMINASES_2"/>
    <property type="match status" value="1"/>
</dbReference>
<feature type="binding site" evidence="15">
    <location>
        <position position="78"/>
    </location>
    <ligand>
        <name>Zn(2+)</name>
        <dbReference type="ChEBI" id="CHEBI:29105"/>
        <note>catalytic</note>
    </ligand>
</feature>
<feature type="binding site" evidence="14">
    <location>
        <position position="222"/>
    </location>
    <ligand>
        <name>NADP(+)</name>
        <dbReference type="ChEBI" id="CHEBI:58349"/>
    </ligand>
</feature>
<dbReference type="PROSITE" id="PS00903">
    <property type="entry name" value="CYT_DCMP_DEAMINASES_1"/>
    <property type="match status" value="1"/>
</dbReference>
<evidence type="ECO:0000256" key="8">
    <source>
        <dbReference type="ARBA" id="ARBA00022833"/>
    </source>
</evidence>
<dbReference type="Pfam" id="PF01872">
    <property type="entry name" value="RibD_C"/>
    <property type="match status" value="1"/>
</dbReference>
<protein>
    <recommendedName>
        <fullName evidence="12">Riboflavin biosynthesis protein RibD</fullName>
    </recommendedName>
    <domain>
        <recommendedName>
            <fullName evidence="12">Diaminohydroxyphosphoribosylaminopyrimidine deaminase</fullName>
            <shortName evidence="12">DRAP deaminase</shortName>
            <ecNumber evidence="12">3.5.4.26</ecNumber>
        </recommendedName>
        <alternativeName>
            <fullName evidence="12">Riboflavin-specific deaminase</fullName>
        </alternativeName>
    </domain>
    <domain>
        <recommendedName>
            <fullName evidence="12">5-amino-6-(5-phosphoribosylamino)uracil reductase</fullName>
            <ecNumber evidence="12">1.1.1.193</ecNumber>
        </recommendedName>
        <alternativeName>
            <fullName evidence="12">HTP reductase</fullName>
        </alternativeName>
    </domain>
</protein>
<dbReference type="InterPro" id="IPR016193">
    <property type="entry name" value="Cytidine_deaminase-like"/>
</dbReference>
<feature type="binding site" evidence="14">
    <location>
        <position position="178"/>
    </location>
    <ligand>
        <name>substrate</name>
    </ligand>
</feature>
<dbReference type="GO" id="GO:0050661">
    <property type="term" value="F:NADP binding"/>
    <property type="evidence" value="ECO:0007669"/>
    <property type="project" value="InterPro"/>
</dbReference>
<feature type="binding site" evidence="14">
    <location>
        <position position="294"/>
    </location>
    <ligand>
        <name>substrate</name>
    </ligand>
</feature>
<dbReference type="PIRSF" id="PIRSF006769">
    <property type="entry name" value="RibD"/>
    <property type="match status" value="1"/>
</dbReference>
<dbReference type="NCBIfam" id="TIGR00227">
    <property type="entry name" value="ribD_Cterm"/>
    <property type="match status" value="1"/>
</dbReference>
<feature type="binding site" evidence="15">
    <location>
        <position position="69"/>
    </location>
    <ligand>
        <name>Zn(2+)</name>
        <dbReference type="ChEBI" id="CHEBI:29105"/>
        <note>catalytic</note>
    </ligand>
</feature>
<evidence type="ECO:0000256" key="14">
    <source>
        <dbReference type="PIRSR" id="PIRSR006769-2"/>
    </source>
</evidence>
<keyword evidence="9 12" id="KW-0521">NADP</keyword>
<keyword evidence="8 12" id="KW-0862">Zinc</keyword>
<comment type="catalytic activity">
    <reaction evidence="12">
        <text>5-amino-6-(5-phospho-D-ribitylamino)uracil + NADP(+) = 5-amino-6-(5-phospho-D-ribosylamino)uracil + NADPH + H(+)</text>
        <dbReference type="Rhea" id="RHEA:17845"/>
        <dbReference type="ChEBI" id="CHEBI:15378"/>
        <dbReference type="ChEBI" id="CHEBI:57783"/>
        <dbReference type="ChEBI" id="CHEBI:58349"/>
        <dbReference type="ChEBI" id="CHEBI:58421"/>
        <dbReference type="ChEBI" id="CHEBI:58453"/>
        <dbReference type="EC" id="1.1.1.193"/>
    </reaction>
</comment>
<dbReference type="GO" id="GO:0008835">
    <property type="term" value="F:diaminohydroxyphosphoribosylaminopyrimidine deaminase activity"/>
    <property type="evidence" value="ECO:0007669"/>
    <property type="project" value="UniProtKB-EC"/>
</dbReference>
<evidence type="ECO:0000256" key="11">
    <source>
        <dbReference type="ARBA" id="ARBA00023268"/>
    </source>
</evidence>
<feature type="active site" description="Proton donor" evidence="13">
    <location>
        <position position="46"/>
    </location>
</feature>
<dbReference type="GO" id="GO:0008270">
    <property type="term" value="F:zinc ion binding"/>
    <property type="evidence" value="ECO:0007669"/>
    <property type="project" value="InterPro"/>
</dbReference>
<comment type="pathway">
    <text evidence="3 12">Cofactor biosynthesis; riboflavin biosynthesis; 5-amino-6-(D-ribitylamino)uracil from GTP: step 3/4.</text>
</comment>
<evidence type="ECO:0000256" key="9">
    <source>
        <dbReference type="ARBA" id="ARBA00022857"/>
    </source>
</evidence>
<organism evidence="16">
    <name type="scientific">Thermomicrobium roseum</name>
    <dbReference type="NCBI Taxonomy" id="500"/>
    <lineage>
        <taxon>Bacteria</taxon>
        <taxon>Pseudomonadati</taxon>
        <taxon>Thermomicrobiota</taxon>
        <taxon>Thermomicrobia</taxon>
        <taxon>Thermomicrobiales</taxon>
        <taxon>Thermomicrobiaceae</taxon>
        <taxon>Thermomicrobium</taxon>
    </lineage>
</organism>
<keyword evidence="7 12" id="KW-0479">Metal-binding</keyword>
<feature type="binding site" evidence="14">
    <location>
        <begin position="296"/>
        <end position="302"/>
    </location>
    <ligand>
        <name>NADP(+)</name>
        <dbReference type="ChEBI" id="CHEBI:58349"/>
    </ligand>
</feature>
<feature type="binding site" evidence="14">
    <location>
        <position position="148"/>
    </location>
    <ligand>
        <name>NADP(+)</name>
        <dbReference type="ChEBI" id="CHEBI:58349"/>
    </ligand>
</feature>
<feature type="binding site" evidence="14">
    <location>
        <position position="201"/>
    </location>
    <ligand>
        <name>substrate</name>
    </ligand>
</feature>
<evidence type="ECO:0000313" key="16">
    <source>
        <dbReference type="EMBL" id="HEF64985.1"/>
    </source>
</evidence>
<comment type="pathway">
    <text evidence="2 12">Cofactor biosynthesis; riboflavin biosynthesis; 5-amino-6-(D-ribitylamino)uracil from GTP: step 2/4.</text>
</comment>
<sequence>MRRAIAWAWRAQGRVAPNPAVGAVLVRDGVVVGEGCTQPPGGPHAEIVAIRQAGERARGATLYVTLEPCAHHGRTPPCVDAILQAGIARVVVAVIDPYPEVAGRGIARLREAGIVVTLGVEAQAAAEVNAGYFKRLRHGLPDITLKYAMSLDGHIATRSGHSRWITGPEARRYAHQLRDRHDAILVGVGTVLADDPELTTRLDPEDAGDGGPHHPLRVVLDTHARTPPTARLLAPDLPGRTLIVTTEAAPPERVGALWRAGAELVFVPQRCGRVDLRAALRVLAERGINRVLVEGGSRVLGAFFDEELADSVVAFIAPVLIGGANAPVPLAGQGVETMEQAVRLREMQVRQVGTDVVIEGRLRPLEIPEGV</sequence>
<feature type="binding site" evidence="14">
    <location>
        <position position="162"/>
    </location>
    <ligand>
        <name>substrate</name>
    </ligand>
</feature>
<dbReference type="PANTHER" id="PTHR38011">
    <property type="entry name" value="DIHYDROFOLATE REDUCTASE FAMILY PROTEIN (AFU_ORTHOLOGUE AFUA_8G06820)"/>
    <property type="match status" value="1"/>
</dbReference>
<dbReference type="GO" id="GO:0008703">
    <property type="term" value="F:5-amino-6-(5-phosphoribosylamino)uracil reductase activity"/>
    <property type="evidence" value="ECO:0007669"/>
    <property type="project" value="UniProtKB-EC"/>
</dbReference>
<evidence type="ECO:0000256" key="13">
    <source>
        <dbReference type="PIRSR" id="PIRSR006769-1"/>
    </source>
</evidence>
<dbReference type="SUPFAM" id="SSF53597">
    <property type="entry name" value="Dihydrofolate reductase-like"/>
    <property type="match status" value="1"/>
</dbReference>
<dbReference type="EMBL" id="DSJL01000010">
    <property type="protein sequence ID" value="HEF64985.1"/>
    <property type="molecule type" value="Genomic_DNA"/>
</dbReference>
<comment type="function">
    <text evidence="1 12">Converts 2,5-diamino-6-(ribosylamino)-4(3h)-pyrimidinone 5'-phosphate into 5-amino-6-(ribosylamino)-2,4(1h,3h)-pyrimidinedione 5'-phosphate.</text>
</comment>
<accession>A0A7C1FSR4</accession>
<dbReference type="SUPFAM" id="SSF53927">
    <property type="entry name" value="Cytidine deaminase-like"/>
    <property type="match status" value="1"/>
</dbReference>
<evidence type="ECO:0000256" key="7">
    <source>
        <dbReference type="ARBA" id="ARBA00022723"/>
    </source>
</evidence>
<dbReference type="InterPro" id="IPR011549">
    <property type="entry name" value="RibD_C"/>
</dbReference>
<evidence type="ECO:0000256" key="3">
    <source>
        <dbReference type="ARBA" id="ARBA00004910"/>
    </source>
</evidence>
<comment type="catalytic activity">
    <reaction evidence="12">
        <text>2,5-diamino-6-hydroxy-4-(5-phosphoribosylamino)-pyrimidine + H2O + H(+) = 5-amino-6-(5-phospho-D-ribosylamino)uracil + NH4(+)</text>
        <dbReference type="Rhea" id="RHEA:21868"/>
        <dbReference type="ChEBI" id="CHEBI:15377"/>
        <dbReference type="ChEBI" id="CHEBI:15378"/>
        <dbReference type="ChEBI" id="CHEBI:28938"/>
        <dbReference type="ChEBI" id="CHEBI:58453"/>
        <dbReference type="ChEBI" id="CHEBI:58614"/>
        <dbReference type="EC" id="3.5.4.26"/>
    </reaction>
</comment>
<dbReference type="PANTHER" id="PTHR38011:SF7">
    <property type="entry name" value="2,5-DIAMINO-6-RIBOSYLAMINO-4(3H)-PYRIMIDINONE 5'-PHOSPHATE REDUCTASE"/>
    <property type="match status" value="1"/>
</dbReference>
<dbReference type="InterPro" id="IPR004794">
    <property type="entry name" value="Eubact_RibD"/>
</dbReference>
<comment type="similarity">
    <text evidence="5 12">In the C-terminal section; belongs to the HTP reductase family.</text>
</comment>
<feature type="binding site" evidence="14">
    <location>
        <position position="164"/>
    </location>
    <ligand>
        <name>NADP(+)</name>
        <dbReference type="ChEBI" id="CHEBI:58349"/>
    </ligand>
</feature>
<dbReference type="Pfam" id="PF00383">
    <property type="entry name" value="dCMP_cyt_deam_1"/>
    <property type="match status" value="1"/>
</dbReference>
<comment type="cofactor">
    <cofactor evidence="12 15">
        <name>Zn(2+)</name>
        <dbReference type="ChEBI" id="CHEBI:29105"/>
    </cofactor>
    <text evidence="12 15">Binds 1 zinc ion.</text>
</comment>
<gene>
    <name evidence="16" type="primary">ribD</name>
    <name evidence="16" type="ORF">ENP47_05240</name>
</gene>
<dbReference type="InterPro" id="IPR002734">
    <property type="entry name" value="RibDG_C"/>
</dbReference>
<proteinExistence type="inferred from homology"/>
<dbReference type="InterPro" id="IPR024072">
    <property type="entry name" value="DHFR-like_dom_sf"/>
</dbReference>
<evidence type="ECO:0000256" key="15">
    <source>
        <dbReference type="PIRSR" id="PIRSR006769-3"/>
    </source>
</evidence>
<evidence type="ECO:0000256" key="12">
    <source>
        <dbReference type="PIRNR" id="PIRNR006769"/>
    </source>
</evidence>
<dbReference type="EC" id="3.5.4.26" evidence="12"/>
<evidence type="ECO:0000256" key="1">
    <source>
        <dbReference type="ARBA" id="ARBA00002151"/>
    </source>
</evidence>
<dbReference type="CDD" id="cd01284">
    <property type="entry name" value="Riboflavin_deaminase-reductase"/>
    <property type="match status" value="1"/>
</dbReference>
<evidence type="ECO:0000256" key="2">
    <source>
        <dbReference type="ARBA" id="ARBA00004882"/>
    </source>
</evidence>
<feature type="binding site" evidence="14">
    <location>
        <position position="198"/>
    </location>
    <ligand>
        <name>substrate</name>
    </ligand>
</feature>
<evidence type="ECO:0000256" key="10">
    <source>
        <dbReference type="ARBA" id="ARBA00023002"/>
    </source>
</evidence>
<feature type="binding site" evidence="15">
    <location>
        <position position="44"/>
    </location>
    <ligand>
        <name>Zn(2+)</name>
        <dbReference type="ChEBI" id="CHEBI:29105"/>
        <note>catalytic</note>
    </ligand>
</feature>
<name>A0A7C1FSR4_THERO</name>
<feature type="binding site" evidence="14">
    <location>
        <position position="190"/>
    </location>
    <ligand>
        <name>NADP(+)</name>
        <dbReference type="ChEBI" id="CHEBI:58349"/>
    </ligand>
</feature>